<dbReference type="EMBL" id="JAUESC010000386">
    <property type="protein sequence ID" value="KAK0576226.1"/>
    <property type="molecule type" value="Genomic_DNA"/>
</dbReference>
<dbReference type="AlphaFoldDB" id="A0AA39RKS6"/>
<evidence type="ECO:0000259" key="1">
    <source>
        <dbReference type="Pfam" id="PF13456"/>
    </source>
</evidence>
<sequence length="154" mass="16252">MTYEVALKVDSNSAAAKATLDRAGSGGFFASGSTNSEWCPPPLNHFKLNVDVASGLSGAVGVGAVLLDHLGAVKSMFSLPRLGCFDAKVGELFAIREALFAARHVGFPVALVEIDSLIDVSNIKNNFSSAFQQPLIDDVSDTFPFRCLLVLVCS</sequence>
<organism evidence="2 3">
    <name type="scientific">Acer saccharum</name>
    <name type="common">Sugar maple</name>
    <dbReference type="NCBI Taxonomy" id="4024"/>
    <lineage>
        <taxon>Eukaryota</taxon>
        <taxon>Viridiplantae</taxon>
        <taxon>Streptophyta</taxon>
        <taxon>Embryophyta</taxon>
        <taxon>Tracheophyta</taxon>
        <taxon>Spermatophyta</taxon>
        <taxon>Magnoliopsida</taxon>
        <taxon>eudicotyledons</taxon>
        <taxon>Gunneridae</taxon>
        <taxon>Pentapetalae</taxon>
        <taxon>rosids</taxon>
        <taxon>malvids</taxon>
        <taxon>Sapindales</taxon>
        <taxon>Sapindaceae</taxon>
        <taxon>Hippocastanoideae</taxon>
        <taxon>Acereae</taxon>
        <taxon>Acer</taxon>
    </lineage>
</organism>
<dbReference type="PANTHER" id="PTHR47074">
    <property type="entry name" value="BNAC02G40300D PROTEIN"/>
    <property type="match status" value="1"/>
</dbReference>
<dbReference type="PANTHER" id="PTHR47074:SF11">
    <property type="entry name" value="REVERSE TRANSCRIPTASE-LIKE PROTEIN"/>
    <property type="match status" value="1"/>
</dbReference>
<dbReference type="InterPro" id="IPR052929">
    <property type="entry name" value="RNase_H-like_EbsB-rel"/>
</dbReference>
<reference evidence="2" key="2">
    <citation type="submission" date="2023-06" db="EMBL/GenBank/DDBJ databases">
        <authorList>
            <person name="Swenson N.G."/>
            <person name="Wegrzyn J.L."/>
            <person name="Mcevoy S.L."/>
        </authorList>
    </citation>
    <scope>NUCLEOTIDE SEQUENCE</scope>
    <source>
        <strain evidence="2">NS2018</strain>
        <tissue evidence="2">Leaf</tissue>
    </source>
</reference>
<dbReference type="GO" id="GO:0004523">
    <property type="term" value="F:RNA-DNA hybrid ribonuclease activity"/>
    <property type="evidence" value="ECO:0007669"/>
    <property type="project" value="InterPro"/>
</dbReference>
<evidence type="ECO:0000313" key="2">
    <source>
        <dbReference type="EMBL" id="KAK0576226.1"/>
    </source>
</evidence>
<keyword evidence="3" id="KW-1185">Reference proteome</keyword>
<dbReference type="Pfam" id="PF13456">
    <property type="entry name" value="RVT_3"/>
    <property type="match status" value="1"/>
</dbReference>
<feature type="domain" description="RNase H type-1" evidence="1">
    <location>
        <begin position="51"/>
        <end position="140"/>
    </location>
</feature>
<name>A0AA39RKS6_ACESA</name>
<proteinExistence type="predicted"/>
<dbReference type="GO" id="GO:0003676">
    <property type="term" value="F:nucleic acid binding"/>
    <property type="evidence" value="ECO:0007669"/>
    <property type="project" value="InterPro"/>
</dbReference>
<accession>A0AA39RKS6</accession>
<dbReference type="Proteomes" id="UP001168877">
    <property type="component" value="Unassembled WGS sequence"/>
</dbReference>
<comment type="caution">
    <text evidence="2">The sequence shown here is derived from an EMBL/GenBank/DDBJ whole genome shotgun (WGS) entry which is preliminary data.</text>
</comment>
<reference evidence="2" key="1">
    <citation type="journal article" date="2022" name="Plant J.">
        <title>Strategies of tolerance reflected in two North American maple genomes.</title>
        <authorList>
            <person name="McEvoy S.L."/>
            <person name="Sezen U.U."/>
            <person name="Trouern-Trend A."/>
            <person name="McMahon S.M."/>
            <person name="Schaberg P.G."/>
            <person name="Yang J."/>
            <person name="Wegrzyn J.L."/>
            <person name="Swenson N.G."/>
        </authorList>
    </citation>
    <scope>NUCLEOTIDE SEQUENCE</scope>
    <source>
        <strain evidence="2">NS2018</strain>
    </source>
</reference>
<protein>
    <recommendedName>
        <fullName evidence="1">RNase H type-1 domain-containing protein</fullName>
    </recommendedName>
</protein>
<dbReference type="InterPro" id="IPR002156">
    <property type="entry name" value="RNaseH_domain"/>
</dbReference>
<gene>
    <name evidence="2" type="ORF">LWI29_013926</name>
</gene>
<evidence type="ECO:0000313" key="3">
    <source>
        <dbReference type="Proteomes" id="UP001168877"/>
    </source>
</evidence>